<dbReference type="AlphaFoldDB" id="M0M2J2"/>
<evidence type="ECO:0000313" key="2">
    <source>
        <dbReference type="Proteomes" id="UP000011607"/>
    </source>
</evidence>
<keyword evidence="2" id="KW-1185">Reference proteome</keyword>
<reference evidence="1 2" key="1">
    <citation type="journal article" date="2014" name="PLoS Genet.">
        <title>Phylogenetically driven sequencing of extremely halophilic archaea reveals strategies for static and dynamic osmo-response.</title>
        <authorList>
            <person name="Becker E.A."/>
            <person name="Seitzer P.M."/>
            <person name="Tritt A."/>
            <person name="Larsen D."/>
            <person name="Krusor M."/>
            <person name="Yao A.I."/>
            <person name="Wu D."/>
            <person name="Madern D."/>
            <person name="Eisen J.A."/>
            <person name="Darling A.E."/>
            <person name="Facciotti M.T."/>
        </authorList>
    </citation>
    <scope>NUCLEOTIDE SEQUENCE [LARGE SCALE GENOMIC DNA]</scope>
    <source>
        <strain evidence="1 2">JCM 10879</strain>
    </source>
</reference>
<evidence type="ECO:0000313" key="1">
    <source>
        <dbReference type="EMBL" id="EMA38620.1"/>
    </source>
</evidence>
<sequence>MESDLERLRHQDDIDQAALEAVEVPFVYF</sequence>
<protein>
    <submittedName>
        <fullName evidence="1">Integrase</fullName>
    </submittedName>
</protein>
<organism evidence="1 2">
    <name type="scientific">Halobiforma nitratireducens JCM 10879</name>
    <dbReference type="NCBI Taxonomy" id="1227454"/>
    <lineage>
        <taxon>Archaea</taxon>
        <taxon>Methanobacteriati</taxon>
        <taxon>Methanobacteriota</taxon>
        <taxon>Stenosarchaea group</taxon>
        <taxon>Halobacteria</taxon>
        <taxon>Halobacteriales</taxon>
        <taxon>Natrialbaceae</taxon>
        <taxon>Halobiforma</taxon>
    </lineage>
</organism>
<proteinExistence type="predicted"/>
<comment type="caution">
    <text evidence="1">The sequence shown here is derived from an EMBL/GenBank/DDBJ whole genome shotgun (WGS) entry which is preliminary data.</text>
</comment>
<gene>
    <name evidence="1" type="ORF">C446_09658</name>
</gene>
<dbReference type="EMBL" id="AOMA01000092">
    <property type="protein sequence ID" value="EMA38620.1"/>
    <property type="molecule type" value="Genomic_DNA"/>
</dbReference>
<dbReference type="Proteomes" id="UP000011607">
    <property type="component" value="Unassembled WGS sequence"/>
</dbReference>
<accession>M0M2J2</accession>
<name>M0M2J2_9EURY</name>